<keyword evidence="2" id="KW-1185">Reference proteome</keyword>
<reference evidence="2" key="1">
    <citation type="submission" date="2017-06" db="EMBL/GenBank/DDBJ databases">
        <title>Genome analysis of Fimbriiglobus ruber SP5, the first member of the order Planctomycetales with confirmed chitinolytic capability.</title>
        <authorList>
            <person name="Ravin N.V."/>
            <person name="Rakitin A.L."/>
            <person name="Ivanova A.A."/>
            <person name="Beletsky A.V."/>
            <person name="Kulichevskaya I.S."/>
            <person name="Mardanov A.V."/>
            <person name="Dedysh S.N."/>
        </authorList>
    </citation>
    <scope>NUCLEOTIDE SEQUENCE [LARGE SCALE GENOMIC DNA]</scope>
    <source>
        <strain evidence="2">SP5</strain>
    </source>
</reference>
<dbReference type="AlphaFoldDB" id="A0A225E6U1"/>
<accession>A0A225E6U1</accession>
<gene>
    <name evidence="1" type="ORF">FRUB_02157</name>
</gene>
<dbReference type="EMBL" id="NIDE01000002">
    <property type="protein sequence ID" value="OWK45826.1"/>
    <property type="molecule type" value="Genomic_DNA"/>
</dbReference>
<comment type="caution">
    <text evidence="1">The sequence shown here is derived from an EMBL/GenBank/DDBJ whole genome shotgun (WGS) entry which is preliminary data.</text>
</comment>
<dbReference type="RefSeq" id="WP_088253498.1">
    <property type="nucleotide sequence ID" value="NZ_NIDE01000002.1"/>
</dbReference>
<dbReference type="Proteomes" id="UP000214646">
    <property type="component" value="Unassembled WGS sequence"/>
</dbReference>
<protein>
    <submittedName>
        <fullName evidence="1">Uncharacterized protein</fullName>
    </submittedName>
</protein>
<evidence type="ECO:0000313" key="1">
    <source>
        <dbReference type="EMBL" id="OWK45826.1"/>
    </source>
</evidence>
<name>A0A225E6U1_9BACT</name>
<evidence type="ECO:0000313" key="2">
    <source>
        <dbReference type="Proteomes" id="UP000214646"/>
    </source>
</evidence>
<sequence length="271" mass="30740">MGRAKGIHLIKGKEPLLKQIICAVEYDTGELYFDRMGRISRTLAERETGWWRNGNVGLAATTLLNPEEELRLDVSSSRTVITSDLRTQPRVIEAEDVTRFAAEAQAAISIVTDELEIESFQRVGYRELYHFESESVEESERWVQSLGLMTASDALYKKFGPQHYAMNWSLVLIGDECRYRLSLSGTERVASIPVGDAEVNFRESGAKHLKRDDLLRTLKLDRARAVTPEVYSLLDVDAFLWDQIDTDFRIGDFITARATSMLKLLRECIAG</sequence>
<organism evidence="1 2">
    <name type="scientific">Fimbriiglobus ruber</name>
    <dbReference type="NCBI Taxonomy" id="1908690"/>
    <lineage>
        <taxon>Bacteria</taxon>
        <taxon>Pseudomonadati</taxon>
        <taxon>Planctomycetota</taxon>
        <taxon>Planctomycetia</taxon>
        <taxon>Gemmatales</taxon>
        <taxon>Gemmataceae</taxon>
        <taxon>Fimbriiglobus</taxon>
    </lineage>
</organism>
<proteinExistence type="predicted"/>